<sequence>MSDWLTTDPWKFGAVGVSVLLGVMALIGLNRLFGLRSFSKLSGFDFAITVAFGSVLAGTVMAEDPPVVQGVAALFFLFALQAGIAFARTRWPWARELVNNKPRLVWHEGEFLSEQMKKAQITRSDIVAKMREANALRMDDVLAVVVETTGDISVLHKTGDDRDVDPAIMEGVIGWTG</sequence>
<name>A0ABQ5V2F9_9PROT</name>
<dbReference type="InterPro" id="IPR007353">
    <property type="entry name" value="DUF421"/>
</dbReference>
<evidence type="ECO:0000256" key="7">
    <source>
        <dbReference type="SAM" id="Phobius"/>
    </source>
</evidence>
<evidence type="ECO:0000256" key="5">
    <source>
        <dbReference type="ARBA" id="ARBA00022989"/>
    </source>
</evidence>
<dbReference type="EMBL" id="BSNJ01000004">
    <property type="protein sequence ID" value="GLQ21129.1"/>
    <property type="molecule type" value="Genomic_DNA"/>
</dbReference>
<feature type="transmembrane region" description="Helical" evidence="7">
    <location>
        <begin position="12"/>
        <end position="29"/>
    </location>
</feature>
<organism evidence="9 10">
    <name type="scientific">Algimonas porphyrae</name>
    <dbReference type="NCBI Taxonomy" id="1128113"/>
    <lineage>
        <taxon>Bacteria</taxon>
        <taxon>Pseudomonadati</taxon>
        <taxon>Pseudomonadota</taxon>
        <taxon>Alphaproteobacteria</taxon>
        <taxon>Maricaulales</taxon>
        <taxon>Robiginitomaculaceae</taxon>
        <taxon>Algimonas</taxon>
    </lineage>
</organism>
<feature type="transmembrane region" description="Helical" evidence="7">
    <location>
        <begin position="67"/>
        <end position="87"/>
    </location>
</feature>
<keyword evidence="4 7" id="KW-0812">Transmembrane</keyword>
<feature type="transmembrane region" description="Helical" evidence="7">
    <location>
        <begin position="41"/>
        <end position="61"/>
    </location>
</feature>
<evidence type="ECO:0000313" key="9">
    <source>
        <dbReference type="EMBL" id="GLQ21129.1"/>
    </source>
</evidence>
<dbReference type="PANTHER" id="PTHR34582">
    <property type="entry name" value="UPF0702 TRANSMEMBRANE PROTEIN YCAP"/>
    <property type="match status" value="1"/>
</dbReference>
<keyword evidence="5 7" id="KW-1133">Transmembrane helix</keyword>
<dbReference type="PANTHER" id="PTHR34582:SF6">
    <property type="entry name" value="UPF0702 TRANSMEMBRANE PROTEIN YCAP"/>
    <property type="match status" value="1"/>
</dbReference>
<dbReference type="Proteomes" id="UP001161390">
    <property type="component" value="Unassembled WGS sequence"/>
</dbReference>
<gene>
    <name evidence="9" type="ORF">GCM10007854_20840</name>
</gene>
<feature type="domain" description="YetF C-terminal" evidence="8">
    <location>
        <begin position="90"/>
        <end position="173"/>
    </location>
</feature>
<dbReference type="Gene3D" id="3.30.240.20">
    <property type="entry name" value="bsu07140 like domains"/>
    <property type="match status" value="1"/>
</dbReference>
<comment type="subcellular location">
    <subcellularLocation>
        <location evidence="1">Cell membrane</location>
        <topology evidence="1">Multi-pass membrane protein</topology>
    </subcellularLocation>
</comment>
<evidence type="ECO:0000259" key="8">
    <source>
        <dbReference type="Pfam" id="PF04239"/>
    </source>
</evidence>
<evidence type="ECO:0000256" key="6">
    <source>
        <dbReference type="ARBA" id="ARBA00023136"/>
    </source>
</evidence>
<evidence type="ECO:0000256" key="4">
    <source>
        <dbReference type="ARBA" id="ARBA00022692"/>
    </source>
</evidence>
<proteinExistence type="inferred from homology"/>
<keyword evidence="6 7" id="KW-0472">Membrane</keyword>
<keyword evidence="3" id="KW-1003">Cell membrane</keyword>
<protein>
    <submittedName>
        <fullName evidence="9">DUF421 domain-containing protein</fullName>
    </submittedName>
</protein>
<accession>A0ABQ5V2F9</accession>
<dbReference type="RefSeq" id="WP_284372364.1">
    <property type="nucleotide sequence ID" value="NZ_BSNJ01000004.1"/>
</dbReference>
<evidence type="ECO:0000256" key="1">
    <source>
        <dbReference type="ARBA" id="ARBA00004651"/>
    </source>
</evidence>
<dbReference type="Pfam" id="PF04239">
    <property type="entry name" value="DUF421"/>
    <property type="match status" value="1"/>
</dbReference>
<reference evidence="9" key="2">
    <citation type="submission" date="2023-01" db="EMBL/GenBank/DDBJ databases">
        <title>Draft genome sequence of Algimonas porphyrae strain NBRC 108216.</title>
        <authorList>
            <person name="Sun Q."/>
            <person name="Mori K."/>
        </authorList>
    </citation>
    <scope>NUCLEOTIDE SEQUENCE</scope>
    <source>
        <strain evidence="9">NBRC 108216</strain>
    </source>
</reference>
<keyword evidence="10" id="KW-1185">Reference proteome</keyword>
<evidence type="ECO:0000313" key="10">
    <source>
        <dbReference type="Proteomes" id="UP001161390"/>
    </source>
</evidence>
<comment type="caution">
    <text evidence="9">The sequence shown here is derived from an EMBL/GenBank/DDBJ whole genome shotgun (WGS) entry which is preliminary data.</text>
</comment>
<evidence type="ECO:0000256" key="3">
    <source>
        <dbReference type="ARBA" id="ARBA00022475"/>
    </source>
</evidence>
<reference evidence="9" key="1">
    <citation type="journal article" date="2014" name="Int. J. Syst. Evol. Microbiol.">
        <title>Complete genome of a new Firmicutes species belonging to the dominant human colonic microbiota ('Ruminococcus bicirculans') reveals two chromosomes and a selective capacity to utilize plant glucans.</title>
        <authorList>
            <consortium name="NISC Comparative Sequencing Program"/>
            <person name="Wegmann U."/>
            <person name="Louis P."/>
            <person name="Goesmann A."/>
            <person name="Henrissat B."/>
            <person name="Duncan S.H."/>
            <person name="Flint H.J."/>
        </authorList>
    </citation>
    <scope>NUCLEOTIDE SEQUENCE</scope>
    <source>
        <strain evidence="9">NBRC 108216</strain>
    </source>
</reference>
<dbReference type="InterPro" id="IPR023090">
    <property type="entry name" value="UPF0702_alpha/beta_dom_sf"/>
</dbReference>
<comment type="similarity">
    <text evidence="2">Belongs to the UPF0702 family.</text>
</comment>
<evidence type="ECO:0000256" key="2">
    <source>
        <dbReference type="ARBA" id="ARBA00006448"/>
    </source>
</evidence>